<proteinExistence type="inferred from homology"/>
<dbReference type="Gene3D" id="2.160.10.10">
    <property type="entry name" value="Hexapeptide repeat proteins"/>
    <property type="match status" value="1"/>
</dbReference>
<dbReference type="GO" id="GO:0005829">
    <property type="term" value="C:cytosol"/>
    <property type="evidence" value="ECO:0007669"/>
    <property type="project" value="TreeGrafter"/>
</dbReference>
<evidence type="ECO:0000313" key="3">
    <source>
        <dbReference type="EMBL" id="RHK89489.1"/>
    </source>
</evidence>
<keyword evidence="2" id="KW-0808">Transferase</keyword>
<accession>A0AB73ZGL6</accession>
<dbReference type="PANTHER" id="PTHR23416">
    <property type="entry name" value="SIALIC ACID SYNTHASE-RELATED"/>
    <property type="match status" value="1"/>
</dbReference>
<dbReference type="InterPro" id="IPR051159">
    <property type="entry name" value="Hexapeptide_acetyltransf"/>
</dbReference>
<sequence length="169" mass="19303">MKDNRTLYEKNVQDRNLLHYLIGLIVRWKQNFKYARARRIARKRGATIGEGVIMSISLAKKVNKNVTIGNHVSIHSDNFSSFRYPIKIGNNVIIGSNVKFVMGSHNIDSPNWEHCRHNSGLTIEDYVWLASDSVILPSCTTIAYGTVVGCQCSHNKRYYKNGCFRRQPS</sequence>
<evidence type="ECO:0000313" key="4">
    <source>
        <dbReference type="Proteomes" id="UP000286392"/>
    </source>
</evidence>
<protein>
    <submittedName>
        <fullName evidence="3">Acyltransferase</fullName>
    </submittedName>
</protein>
<evidence type="ECO:0000256" key="1">
    <source>
        <dbReference type="ARBA" id="ARBA00007274"/>
    </source>
</evidence>
<keyword evidence="3" id="KW-0012">Acyltransferase</keyword>
<dbReference type="SUPFAM" id="SSF51161">
    <property type="entry name" value="Trimeric LpxA-like enzymes"/>
    <property type="match status" value="1"/>
</dbReference>
<dbReference type="AlphaFoldDB" id="A0AB73ZGL6"/>
<name>A0AB73ZGL6_PHOVU</name>
<evidence type="ECO:0000256" key="2">
    <source>
        <dbReference type="ARBA" id="ARBA00022679"/>
    </source>
</evidence>
<comment type="similarity">
    <text evidence="1">Belongs to the transferase hexapeptide repeat family.</text>
</comment>
<organism evidence="3 4">
    <name type="scientific">Phocaeicola vulgatus</name>
    <name type="common">Bacteroides vulgatus</name>
    <dbReference type="NCBI Taxonomy" id="821"/>
    <lineage>
        <taxon>Bacteria</taxon>
        <taxon>Pseudomonadati</taxon>
        <taxon>Bacteroidota</taxon>
        <taxon>Bacteroidia</taxon>
        <taxon>Bacteroidales</taxon>
        <taxon>Bacteroidaceae</taxon>
        <taxon>Phocaeicola</taxon>
    </lineage>
</organism>
<dbReference type="EMBL" id="QROB01000006">
    <property type="protein sequence ID" value="RHK89489.1"/>
    <property type="molecule type" value="Genomic_DNA"/>
</dbReference>
<dbReference type="RefSeq" id="WP_118356271.1">
    <property type="nucleotide sequence ID" value="NZ_QROB01000006.1"/>
</dbReference>
<dbReference type="InterPro" id="IPR011004">
    <property type="entry name" value="Trimer_LpxA-like_sf"/>
</dbReference>
<dbReference type="GO" id="GO:0008374">
    <property type="term" value="F:O-acyltransferase activity"/>
    <property type="evidence" value="ECO:0007669"/>
    <property type="project" value="TreeGrafter"/>
</dbReference>
<dbReference type="Proteomes" id="UP000286392">
    <property type="component" value="Unassembled WGS sequence"/>
</dbReference>
<comment type="caution">
    <text evidence="3">The sequence shown here is derived from an EMBL/GenBank/DDBJ whole genome shotgun (WGS) entry which is preliminary data.</text>
</comment>
<gene>
    <name evidence="3" type="ORF">DW043_06370</name>
</gene>
<reference evidence="3 4" key="1">
    <citation type="submission" date="2018-08" db="EMBL/GenBank/DDBJ databases">
        <title>A genome reference for cultivated species of the human gut microbiota.</title>
        <authorList>
            <person name="Zou Y."/>
            <person name="Xue W."/>
            <person name="Luo G."/>
        </authorList>
    </citation>
    <scope>NUCLEOTIDE SEQUENCE [LARGE SCALE GENOMIC DNA]</scope>
    <source>
        <strain evidence="3 4">AF39-8AT</strain>
    </source>
</reference>
<dbReference type="PANTHER" id="PTHR23416:SF23">
    <property type="entry name" value="ACETYLTRANSFERASE C18B11.09C-RELATED"/>
    <property type="match status" value="1"/>
</dbReference>